<dbReference type="InterPro" id="IPR029016">
    <property type="entry name" value="GAF-like_dom_sf"/>
</dbReference>
<dbReference type="SUPFAM" id="SSF55781">
    <property type="entry name" value="GAF domain-like"/>
    <property type="match status" value="1"/>
</dbReference>
<evidence type="ECO:0000313" key="6">
    <source>
        <dbReference type="EMBL" id="MDR5710546.1"/>
    </source>
</evidence>
<gene>
    <name evidence="6" type="ORF">RH857_00115</name>
</gene>
<dbReference type="PANTHER" id="PTHR30136">
    <property type="entry name" value="HELIX-TURN-HELIX TRANSCRIPTIONAL REGULATOR, ICLR FAMILY"/>
    <property type="match status" value="1"/>
</dbReference>
<dbReference type="Pfam" id="PF09339">
    <property type="entry name" value="HTH_IclR"/>
    <property type="match status" value="1"/>
</dbReference>
<dbReference type="Gene3D" id="1.10.10.10">
    <property type="entry name" value="Winged helix-like DNA-binding domain superfamily/Winged helix DNA-binding domain"/>
    <property type="match status" value="1"/>
</dbReference>
<protein>
    <submittedName>
        <fullName evidence="6">IclR family transcriptional regulator</fullName>
    </submittedName>
</protein>
<dbReference type="RefSeq" id="WP_310535922.1">
    <property type="nucleotide sequence ID" value="NZ_BAAAOC010000008.1"/>
</dbReference>
<keyword evidence="1" id="KW-0805">Transcription regulation</keyword>
<accession>A0ABU1FQS8</accession>
<reference evidence="7" key="1">
    <citation type="submission" date="2023-07" db="EMBL/GenBank/DDBJ databases">
        <title>Description of three actinobacteria isolated from air of manufacturing shop in a pharmaceutical factory.</title>
        <authorList>
            <person name="Zhang D.-F."/>
        </authorList>
    </citation>
    <scope>NUCLEOTIDE SEQUENCE [LARGE SCALE GENOMIC DNA]</scope>
    <source>
        <strain evidence="7">CCTCC AB 207010</strain>
    </source>
</reference>
<evidence type="ECO:0000256" key="3">
    <source>
        <dbReference type="ARBA" id="ARBA00023163"/>
    </source>
</evidence>
<evidence type="ECO:0000256" key="2">
    <source>
        <dbReference type="ARBA" id="ARBA00023125"/>
    </source>
</evidence>
<keyword evidence="3" id="KW-0804">Transcription</keyword>
<dbReference type="InterPro" id="IPR036388">
    <property type="entry name" value="WH-like_DNA-bd_sf"/>
</dbReference>
<sequence>MDAAPHHDHPKPTAASRLLSLLGAFSSGDGALRLTDIRERAGLSLTTTHRLVQELLAWGGLETEASGRYRLSAKFLELASRSTRGLHVREAALPFLVDLQRRTGLTVHLGVRNGRNVLNLEALRLHPNYGGANRIGGSIGLHMGATGLVLLAYAPPGFVDLYVQEPLQQFTEHTIASEGQLRAALQRIREDGYAIASHTPVTDRAMVAAPVMNSDGEIEASLGLICWLEHHEPASYIGPVRAAARRISEALQGRLNYSGDRAREFRLRYAALVEDEPGARTHVA</sequence>
<dbReference type="PROSITE" id="PS51077">
    <property type="entry name" value="HTH_ICLR"/>
    <property type="match status" value="1"/>
</dbReference>
<dbReference type="InterPro" id="IPR036390">
    <property type="entry name" value="WH_DNA-bd_sf"/>
</dbReference>
<evidence type="ECO:0000259" key="4">
    <source>
        <dbReference type="PROSITE" id="PS51077"/>
    </source>
</evidence>
<dbReference type="Gene3D" id="3.30.450.40">
    <property type="match status" value="1"/>
</dbReference>
<name>A0ABU1FQS8_9MICC</name>
<dbReference type="InterPro" id="IPR005471">
    <property type="entry name" value="Tscrpt_reg_IclR_N"/>
</dbReference>
<keyword evidence="7" id="KW-1185">Reference proteome</keyword>
<evidence type="ECO:0000259" key="5">
    <source>
        <dbReference type="PROSITE" id="PS51078"/>
    </source>
</evidence>
<keyword evidence="2" id="KW-0238">DNA-binding</keyword>
<dbReference type="SMART" id="SM00346">
    <property type="entry name" value="HTH_ICLR"/>
    <property type="match status" value="1"/>
</dbReference>
<dbReference type="InterPro" id="IPR014757">
    <property type="entry name" value="Tscrpt_reg_IclR_C"/>
</dbReference>
<dbReference type="PROSITE" id="PS51078">
    <property type="entry name" value="ICLR_ED"/>
    <property type="match status" value="1"/>
</dbReference>
<proteinExistence type="predicted"/>
<comment type="caution">
    <text evidence="6">The sequence shown here is derived from an EMBL/GenBank/DDBJ whole genome shotgun (WGS) entry which is preliminary data.</text>
</comment>
<evidence type="ECO:0000313" key="7">
    <source>
        <dbReference type="Proteomes" id="UP001260872"/>
    </source>
</evidence>
<dbReference type="Pfam" id="PF01614">
    <property type="entry name" value="IclR_C"/>
    <property type="match status" value="1"/>
</dbReference>
<feature type="domain" description="HTH iclR-type" evidence="4">
    <location>
        <begin position="12"/>
        <end position="73"/>
    </location>
</feature>
<dbReference type="Proteomes" id="UP001260872">
    <property type="component" value="Unassembled WGS sequence"/>
</dbReference>
<dbReference type="EMBL" id="JAVKGT010000001">
    <property type="protein sequence ID" value="MDR5710546.1"/>
    <property type="molecule type" value="Genomic_DNA"/>
</dbReference>
<feature type="domain" description="IclR-ED" evidence="5">
    <location>
        <begin position="74"/>
        <end position="253"/>
    </location>
</feature>
<dbReference type="InterPro" id="IPR050707">
    <property type="entry name" value="HTH_MetabolicPath_Reg"/>
</dbReference>
<dbReference type="SUPFAM" id="SSF46785">
    <property type="entry name" value="Winged helix' DNA-binding domain"/>
    <property type="match status" value="1"/>
</dbReference>
<organism evidence="6 7">
    <name type="scientific">Nesterenkonia flava</name>
    <dbReference type="NCBI Taxonomy" id="469799"/>
    <lineage>
        <taxon>Bacteria</taxon>
        <taxon>Bacillati</taxon>
        <taxon>Actinomycetota</taxon>
        <taxon>Actinomycetes</taxon>
        <taxon>Micrococcales</taxon>
        <taxon>Micrococcaceae</taxon>
        <taxon>Nesterenkonia</taxon>
    </lineage>
</organism>
<evidence type="ECO:0000256" key="1">
    <source>
        <dbReference type="ARBA" id="ARBA00023015"/>
    </source>
</evidence>
<dbReference type="PANTHER" id="PTHR30136:SF24">
    <property type="entry name" value="HTH-TYPE TRANSCRIPTIONAL REPRESSOR ALLR"/>
    <property type="match status" value="1"/>
</dbReference>